<organism evidence="1 2">
    <name type="scientific">Candidatus Woesebacteria bacterium RIFCSPHIGHO2_01_FULL_38_9</name>
    <dbReference type="NCBI Taxonomy" id="1802492"/>
    <lineage>
        <taxon>Bacteria</taxon>
        <taxon>Candidatus Woeseibacteriota</taxon>
    </lineage>
</organism>
<proteinExistence type="predicted"/>
<evidence type="ECO:0000313" key="2">
    <source>
        <dbReference type="Proteomes" id="UP000178419"/>
    </source>
</evidence>
<sequence length="145" mass="17155">MYLELKYSGPVDSWVKKHIIPTFKNPKVSRSKAVQLIKQFIGKDKPYLVSYVNQYDFIYLQKLFESQKIKNKPFFWMPIDFASILFGIGINPEAYFPKDKENFFKEIGIDTSKFKHTHYALDDARLLREVYLRMTKGTSKITKNL</sequence>
<comment type="caution">
    <text evidence="1">The sequence shown here is derived from an EMBL/GenBank/DDBJ whole genome shotgun (WGS) entry which is preliminary data.</text>
</comment>
<dbReference type="Proteomes" id="UP000178419">
    <property type="component" value="Unassembled WGS sequence"/>
</dbReference>
<gene>
    <name evidence="1" type="ORF">A2714_01600</name>
</gene>
<dbReference type="InterPro" id="IPR036397">
    <property type="entry name" value="RNaseH_sf"/>
</dbReference>
<protein>
    <submittedName>
        <fullName evidence="1">Uncharacterized protein</fullName>
    </submittedName>
</protein>
<dbReference type="InterPro" id="IPR012337">
    <property type="entry name" value="RNaseH-like_sf"/>
</dbReference>
<evidence type="ECO:0000313" key="1">
    <source>
        <dbReference type="EMBL" id="OGM21021.1"/>
    </source>
</evidence>
<dbReference type="SUPFAM" id="SSF53098">
    <property type="entry name" value="Ribonuclease H-like"/>
    <property type="match status" value="1"/>
</dbReference>
<accession>A0A1F7Y160</accession>
<name>A0A1F7Y160_9BACT</name>
<dbReference type="Gene3D" id="3.30.420.10">
    <property type="entry name" value="Ribonuclease H-like superfamily/Ribonuclease H"/>
    <property type="match status" value="1"/>
</dbReference>
<dbReference type="EMBL" id="MGGE01000028">
    <property type="protein sequence ID" value="OGM21021.1"/>
    <property type="molecule type" value="Genomic_DNA"/>
</dbReference>
<reference evidence="1 2" key="1">
    <citation type="journal article" date="2016" name="Nat. Commun.">
        <title>Thousands of microbial genomes shed light on interconnected biogeochemical processes in an aquifer system.</title>
        <authorList>
            <person name="Anantharaman K."/>
            <person name="Brown C.T."/>
            <person name="Hug L.A."/>
            <person name="Sharon I."/>
            <person name="Castelle C.J."/>
            <person name="Probst A.J."/>
            <person name="Thomas B.C."/>
            <person name="Singh A."/>
            <person name="Wilkins M.J."/>
            <person name="Karaoz U."/>
            <person name="Brodie E.L."/>
            <person name="Williams K.H."/>
            <person name="Hubbard S.S."/>
            <person name="Banfield J.F."/>
        </authorList>
    </citation>
    <scope>NUCLEOTIDE SEQUENCE [LARGE SCALE GENOMIC DNA]</scope>
</reference>
<dbReference type="GO" id="GO:0003676">
    <property type="term" value="F:nucleic acid binding"/>
    <property type="evidence" value="ECO:0007669"/>
    <property type="project" value="InterPro"/>
</dbReference>
<dbReference type="AlphaFoldDB" id="A0A1F7Y160"/>